<comment type="similarity">
    <text evidence="2 10 12">Belongs to the GrpE family.</text>
</comment>
<dbReference type="GO" id="GO:0006457">
    <property type="term" value="P:protein folding"/>
    <property type="evidence" value="ECO:0007669"/>
    <property type="project" value="InterPro"/>
</dbReference>
<dbReference type="GO" id="GO:0000774">
    <property type="term" value="F:adenyl-nucleotide exchange factor activity"/>
    <property type="evidence" value="ECO:0007669"/>
    <property type="project" value="InterPro"/>
</dbReference>
<dbReference type="Gene3D" id="3.90.20.20">
    <property type="match status" value="1"/>
</dbReference>
<reference evidence="14 15" key="1">
    <citation type="journal article" date="2019" name="Biochem. Eng. J.">
        <title>Metabolic engineering of the marine bacteria Neptunomonas concharum for the production of acetoin and meso-2,3-butanediol from acetate.</title>
        <authorList>
            <person name="Li W."/>
            <person name="Pu N."/>
            <person name="Liu C.-X."/>
            <person name="Yuan Q.-P."/>
            <person name="Li Z.-J."/>
        </authorList>
    </citation>
    <scope>NUCLEOTIDE SEQUENCE [LARGE SCALE GENOMIC DNA]</scope>
    <source>
        <strain evidence="14 15">JCM17730</strain>
    </source>
</reference>
<dbReference type="Gene3D" id="2.30.22.10">
    <property type="entry name" value="Head domain of nucleotide exchange factor GrpE"/>
    <property type="match status" value="1"/>
</dbReference>
<evidence type="ECO:0000256" key="12">
    <source>
        <dbReference type="RuleBase" id="RU004478"/>
    </source>
</evidence>
<dbReference type="CDD" id="cd00446">
    <property type="entry name" value="GrpE"/>
    <property type="match status" value="1"/>
</dbReference>
<dbReference type="Proteomes" id="UP000324760">
    <property type="component" value="Chromosome"/>
</dbReference>
<dbReference type="PANTHER" id="PTHR21237">
    <property type="entry name" value="GRPE PROTEIN"/>
    <property type="match status" value="1"/>
</dbReference>
<dbReference type="NCBIfam" id="NF010738">
    <property type="entry name" value="PRK14140.1"/>
    <property type="match status" value="1"/>
</dbReference>
<evidence type="ECO:0000256" key="11">
    <source>
        <dbReference type="RuleBase" id="RU000639"/>
    </source>
</evidence>
<sequence>MANEQTKPSDQPEMADLDINATDATTNEADVVNNEPSTESEVSEEAALIADLEKQLVAAQEEAASLKDQMLRAAADVQNARRRAEQDVEKAHKFGTEKFAAEMLPIIDSLERALEACKPDDEATKALRDGVEMTYGMFVSGLAKFNVEQVNPEGESFNPELHQAMSMIDVPDAQPNTVVGVMQKGYSLNGRLIRPAMVMVAKG</sequence>
<dbReference type="OrthoDB" id="9789811at2"/>
<accession>A0A5P1R7S7</accession>
<organism evidence="14 15">
    <name type="scientific">Neptunomonas concharum</name>
    <dbReference type="NCBI Taxonomy" id="1031538"/>
    <lineage>
        <taxon>Bacteria</taxon>
        <taxon>Pseudomonadati</taxon>
        <taxon>Pseudomonadota</taxon>
        <taxon>Gammaproteobacteria</taxon>
        <taxon>Oceanospirillales</taxon>
        <taxon>Oceanospirillaceae</taxon>
        <taxon>Neptunomonas</taxon>
    </lineage>
</organism>
<dbReference type="InterPro" id="IPR013805">
    <property type="entry name" value="GrpE_CC"/>
</dbReference>
<name>A0A5P1R7S7_9GAMM</name>
<evidence type="ECO:0000256" key="13">
    <source>
        <dbReference type="SAM" id="MobiDB-lite"/>
    </source>
</evidence>
<evidence type="ECO:0000256" key="9">
    <source>
        <dbReference type="ARBA" id="ARBA00076414"/>
    </source>
</evidence>
<proteinExistence type="inferred from homology"/>
<feature type="region of interest" description="Disordered" evidence="13">
    <location>
        <begin position="1"/>
        <end position="45"/>
    </location>
</feature>
<dbReference type="EMBL" id="CP043869">
    <property type="protein sequence ID" value="QEQ95613.1"/>
    <property type="molecule type" value="Genomic_DNA"/>
</dbReference>
<dbReference type="AlphaFoldDB" id="A0A5P1R7S7"/>
<evidence type="ECO:0000313" key="14">
    <source>
        <dbReference type="EMBL" id="QEQ95613.1"/>
    </source>
</evidence>
<keyword evidence="4 10" id="KW-0963">Cytoplasm</keyword>
<keyword evidence="15" id="KW-1185">Reference proteome</keyword>
<dbReference type="InterPro" id="IPR000740">
    <property type="entry name" value="GrpE"/>
</dbReference>
<evidence type="ECO:0000256" key="10">
    <source>
        <dbReference type="HAMAP-Rule" id="MF_01151"/>
    </source>
</evidence>
<keyword evidence="6 10" id="KW-0143">Chaperone</keyword>
<dbReference type="InterPro" id="IPR009012">
    <property type="entry name" value="GrpE_head"/>
</dbReference>
<protein>
    <recommendedName>
        <fullName evidence="8 10">Protein GrpE</fullName>
    </recommendedName>
    <alternativeName>
        <fullName evidence="9 10">HSP-70 cofactor</fullName>
    </alternativeName>
</protein>
<dbReference type="GO" id="GO:0051082">
    <property type="term" value="F:unfolded protein binding"/>
    <property type="evidence" value="ECO:0007669"/>
    <property type="project" value="TreeGrafter"/>
</dbReference>
<dbReference type="GO" id="GO:0042803">
    <property type="term" value="F:protein homodimerization activity"/>
    <property type="evidence" value="ECO:0007669"/>
    <property type="project" value="InterPro"/>
</dbReference>
<dbReference type="PROSITE" id="PS01071">
    <property type="entry name" value="GRPE"/>
    <property type="match status" value="1"/>
</dbReference>
<evidence type="ECO:0000256" key="8">
    <source>
        <dbReference type="ARBA" id="ARBA00072274"/>
    </source>
</evidence>
<evidence type="ECO:0000313" key="15">
    <source>
        <dbReference type="Proteomes" id="UP000324760"/>
    </source>
</evidence>
<comment type="subunit">
    <text evidence="3 10">Homodimer.</text>
</comment>
<evidence type="ECO:0000256" key="7">
    <source>
        <dbReference type="ARBA" id="ARBA00053401"/>
    </source>
</evidence>
<evidence type="ECO:0000256" key="6">
    <source>
        <dbReference type="ARBA" id="ARBA00023186"/>
    </source>
</evidence>
<dbReference type="PANTHER" id="PTHR21237:SF23">
    <property type="entry name" value="GRPE PROTEIN HOMOLOG, MITOCHONDRIAL"/>
    <property type="match status" value="1"/>
</dbReference>
<dbReference type="NCBIfam" id="NF010748">
    <property type="entry name" value="PRK14150.1"/>
    <property type="match status" value="1"/>
</dbReference>
<keyword evidence="5 10" id="KW-0346">Stress response</keyword>
<evidence type="ECO:0000256" key="3">
    <source>
        <dbReference type="ARBA" id="ARBA00011738"/>
    </source>
</evidence>
<dbReference type="SUPFAM" id="SSF58014">
    <property type="entry name" value="Coiled-coil domain of nucleotide exchange factor GrpE"/>
    <property type="match status" value="1"/>
</dbReference>
<dbReference type="SUPFAM" id="SSF51064">
    <property type="entry name" value="Head domain of nucleotide exchange factor GrpE"/>
    <property type="match status" value="1"/>
</dbReference>
<evidence type="ECO:0000256" key="1">
    <source>
        <dbReference type="ARBA" id="ARBA00004496"/>
    </source>
</evidence>
<gene>
    <name evidence="10 14" type="primary">grpE</name>
    <name evidence="14" type="ORF">F0U83_02230</name>
</gene>
<dbReference type="HAMAP" id="MF_01151">
    <property type="entry name" value="GrpE"/>
    <property type="match status" value="1"/>
</dbReference>
<dbReference type="NCBIfam" id="NF010737">
    <property type="entry name" value="PRK14139.1"/>
    <property type="match status" value="1"/>
</dbReference>
<dbReference type="PRINTS" id="PR00773">
    <property type="entry name" value="GRPEPROTEIN"/>
</dbReference>
<evidence type="ECO:0000256" key="5">
    <source>
        <dbReference type="ARBA" id="ARBA00023016"/>
    </source>
</evidence>
<evidence type="ECO:0000256" key="2">
    <source>
        <dbReference type="ARBA" id="ARBA00009054"/>
    </source>
</evidence>
<evidence type="ECO:0000256" key="4">
    <source>
        <dbReference type="ARBA" id="ARBA00022490"/>
    </source>
</evidence>
<dbReference type="KEGG" id="ncu:F0U83_02230"/>
<comment type="subcellular location">
    <subcellularLocation>
        <location evidence="1 10">Cytoplasm</location>
    </subcellularLocation>
</comment>
<feature type="compositionally biased region" description="Polar residues" evidence="13">
    <location>
        <begin position="22"/>
        <end position="40"/>
    </location>
</feature>
<dbReference type="FunFam" id="2.30.22.10:FF:000001">
    <property type="entry name" value="Protein GrpE"/>
    <property type="match status" value="1"/>
</dbReference>
<dbReference type="Pfam" id="PF01025">
    <property type="entry name" value="GrpE"/>
    <property type="match status" value="1"/>
</dbReference>
<dbReference type="GO" id="GO:0005829">
    <property type="term" value="C:cytosol"/>
    <property type="evidence" value="ECO:0007669"/>
    <property type="project" value="TreeGrafter"/>
</dbReference>
<comment type="function">
    <text evidence="7 10 11">Participates actively in the response to hyperosmotic and heat shock by preventing the aggregation of stress-denatured proteins, in association with DnaK and GrpE. It is the nucleotide exchange factor for DnaK and may function as a thermosensor. Unfolded proteins bind initially to DnaJ; upon interaction with the DnaJ-bound protein, DnaK hydrolyzes its bound ATP, resulting in the formation of a stable complex. GrpE releases ADP from DnaK; ATP binding to DnaK triggers the release of the substrate protein, thus completing the reaction cycle. Several rounds of ATP-dependent interactions between DnaJ, DnaK and GrpE are required for fully efficient folding.</text>
</comment>
<dbReference type="GO" id="GO:0051087">
    <property type="term" value="F:protein-folding chaperone binding"/>
    <property type="evidence" value="ECO:0007669"/>
    <property type="project" value="InterPro"/>
</dbReference>